<accession>A0A0D2CVE1</accession>
<proteinExistence type="predicted"/>
<dbReference type="GeneID" id="25328341"/>
<feature type="compositionally biased region" description="Low complexity" evidence="1">
    <location>
        <begin position="265"/>
        <end position="274"/>
    </location>
</feature>
<dbReference type="PANTHER" id="PTHR38790:SF4">
    <property type="entry name" value="2EXR DOMAIN-CONTAINING PROTEIN"/>
    <property type="match status" value="1"/>
</dbReference>
<evidence type="ECO:0000256" key="1">
    <source>
        <dbReference type="SAM" id="MobiDB-lite"/>
    </source>
</evidence>
<sequence length="274" mass="31702">MSTRHLLTLPNEIRNHIWAFVFSDQHVVPTQNTFGVQELGCETCAADGHPLPLTMKQTFEPLLTCRQMFQEAVHILQSSMTVELRKGILDFSWLTWPIQPINHKVRCLILWAHIHQDNKNQWGSGISLIGRAFPNLEELVIHAHMRPPENYQLLSDAIALAAPIVRLGRDKRDTKVTLNFNYSCHRVIIDSPELGRITTDDSVEEHELVLQDLIEDDAFVEAVLAQDEDEQAMAAALLRVVQSHQQPWFEKLGRRREQQRRQQEQQEQQEQQTE</sequence>
<feature type="compositionally biased region" description="Basic and acidic residues" evidence="1">
    <location>
        <begin position="252"/>
        <end position="264"/>
    </location>
</feature>
<dbReference type="EMBL" id="KN847320">
    <property type="protein sequence ID" value="KIW54042.1"/>
    <property type="molecule type" value="Genomic_DNA"/>
</dbReference>
<name>A0A0D2CVE1_9EURO</name>
<gene>
    <name evidence="2" type="ORF">PV05_06433</name>
</gene>
<reference evidence="2 3" key="1">
    <citation type="submission" date="2015-01" db="EMBL/GenBank/DDBJ databases">
        <title>The Genome Sequence of Exophiala xenobiotica CBS118157.</title>
        <authorList>
            <consortium name="The Broad Institute Genomics Platform"/>
            <person name="Cuomo C."/>
            <person name="de Hoog S."/>
            <person name="Gorbushina A."/>
            <person name="Stielow B."/>
            <person name="Teixiera M."/>
            <person name="Abouelleil A."/>
            <person name="Chapman S.B."/>
            <person name="Priest M."/>
            <person name="Young S.K."/>
            <person name="Wortman J."/>
            <person name="Nusbaum C."/>
            <person name="Birren B."/>
        </authorList>
    </citation>
    <scope>NUCLEOTIDE SEQUENCE [LARGE SCALE GENOMIC DNA]</scope>
    <source>
        <strain evidence="2 3">CBS 118157</strain>
    </source>
</reference>
<organism evidence="2 3">
    <name type="scientific">Exophiala xenobiotica</name>
    <dbReference type="NCBI Taxonomy" id="348802"/>
    <lineage>
        <taxon>Eukaryota</taxon>
        <taxon>Fungi</taxon>
        <taxon>Dikarya</taxon>
        <taxon>Ascomycota</taxon>
        <taxon>Pezizomycotina</taxon>
        <taxon>Eurotiomycetes</taxon>
        <taxon>Chaetothyriomycetidae</taxon>
        <taxon>Chaetothyriales</taxon>
        <taxon>Herpotrichiellaceae</taxon>
        <taxon>Exophiala</taxon>
    </lineage>
</organism>
<protein>
    <submittedName>
        <fullName evidence="2">Uncharacterized protein</fullName>
    </submittedName>
</protein>
<dbReference type="Proteomes" id="UP000054342">
    <property type="component" value="Unassembled WGS sequence"/>
</dbReference>
<dbReference type="RefSeq" id="XP_013314626.1">
    <property type="nucleotide sequence ID" value="XM_013459172.1"/>
</dbReference>
<keyword evidence="3" id="KW-1185">Reference proteome</keyword>
<dbReference type="PANTHER" id="PTHR38790">
    <property type="entry name" value="2EXR DOMAIN-CONTAINING PROTEIN-RELATED"/>
    <property type="match status" value="1"/>
</dbReference>
<evidence type="ECO:0000313" key="2">
    <source>
        <dbReference type="EMBL" id="KIW54042.1"/>
    </source>
</evidence>
<dbReference type="HOGENOM" id="CLU_067143_0_0_1"/>
<evidence type="ECO:0000313" key="3">
    <source>
        <dbReference type="Proteomes" id="UP000054342"/>
    </source>
</evidence>
<dbReference type="OrthoDB" id="5413827at2759"/>
<feature type="region of interest" description="Disordered" evidence="1">
    <location>
        <begin position="252"/>
        <end position="274"/>
    </location>
</feature>
<dbReference type="AlphaFoldDB" id="A0A0D2CVE1"/>